<dbReference type="AlphaFoldDB" id="K1TLR5"/>
<comment type="caution">
    <text evidence="1">The sequence shown here is derived from an EMBL/GenBank/DDBJ whole genome shotgun (WGS) entry which is preliminary data.</text>
</comment>
<evidence type="ECO:0000313" key="1">
    <source>
        <dbReference type="EMBL" id="EKC67290.1"/>
    </source>
</evidence>
<accession>K1TLR5</accession>
<reference evidence="1" key="1">
    <citation type="journal article" date="2013" name="Environ. Microbiol.">
        <title>Microbiota from the distal guts of lean and obese adolescents exhibit partial functional redundancy besides clear differences in community structure.</title>
        <authorList>
            <person name="Ferrer M."/>
            <person name="Ruiz A."/>
            <person name="Lanza F."/>
            <person name="Haange S.B."/>
            <person name="Oberbach A."/>
            <person name="Till H."/>
            <person name="Bargiela R."/>
            <person name="Campoy C."/>
            <person name="Segura M.T."/>
            <person name="Richter M."/>
            <person name="von Bergen M."/>
            <person name="Seifert J."/>
            <person name="Suarez A."/>
        </authorList>
    </citation>
    <scope>NUCLEOTIDE SEQUENCE</scope>
</reference>
<dbReference type="InterPro" id="IPR008969">
    <property type="entry name" value="CarboxyPept-like_regulatory"/>
</dbReference>
<protein>
    <submittedName>
        <fullName evidence="1">Adhesin-like protein</fullName>
    </submittedName>
</protein>
<dbReference type="SUPFAM" id="SSF49464">
    <property type="entry name" value="Carboxypeptidase regulatory domain-like"/>
    <property type="match status" value="1"/>
</dbReference>
<proteinExistence type="predicted"/>
<gene>
    <name evidence="1" type="ORF">OBE_05518</name>
</gene>
<sequence>MAVNKEVTFNINGVFYHRTTDSNGVASLGISLRPGEYIITTMFDGLAIGNKVSVLPTLVTKNLNMKYLDGSSFTAQTLDGQGKPLANQNVSFNVNGVFYYKVTDNNGMAKLNIRLMPGEYIIMDGFGNRASVTRTFTVKGRAAIPTLTLDAPSYALVGENYVVNVTSPN</sequence>
<feature type="non-terminal residue" evidence="1">
    <location>
        <position position="169"/>
    </location>
</feature>
<organism evidence="1">
    <name type="scientific">human gut metagenome</name>
    <dbReference type="NCBI Taxonomy" id="408170"/>
    <lineage>
        <taxon>unclassified sequences</taxon>
        <taxon>metagenomes</taxon>
        <taxon>organismal metagenomes</taxon>
    </lineage>
</organism>
<name>K1TLR5_9ZZZZ</name>
<dbReference type="EMBL" id="AJWZ01003778">
    <property type="protein sequence ID" value="EKC67290.1"/>
    <property type="molecule type" value="Genomic_DNA"/>
</dbReference>